<feature type="domain" description="SET" evidence="2">
    <location>
        <begin position="29"/>
        <end position="164"/>
    </location>
</feature>
<dbReference type="PANTHER" id="PTHR47332">
    <property type="entry name" value="SET DOMAIN-CONTAINING PROTEIN 5"/>
    <property type="match status" value="1"/>
</dbReference>
<name>A0A2T3YYP8_TRIA4</name>
<dbReference type="Gene3D" id="2.170.270.10">
    <property type="entry name" value="SET domain"/>
    <property type="match status" value="1"/>
</dbReference>
<gene>
    <name evidence="3" type="ORF">M441DRAFT_200192</name>
</gene>
<accession>A0A2T3YYP8</accession>
<dbReference type="CDD" id="cd20071">
    <property type="entry name" value="SET_SMYD"/>
    <property type="match status" value="1"/>
</dbReference>
<feature type="region of interest" description="Disordered" evidence="1">
    <location>
        <begin position="1"/>
        <end position="22"/>
    </location>
</feature>
<sequence length="200" mass="22280">MNEASLSGEKTEDNDLTRKMSSDPEFENSFFKVSKSNVAGWGAFATRDLAKGDVILRERPLFVATNNDLFQEFYNLGSDDMDIALSLHSHQFIKGDTPIILGIWHTNCFAVGCHTAGLFPIAARFNHACHPINNIDYRVNQANNLIMTARADIIAGQELTISYGKNLSPQLLYLCYGFRCRCGYCSGLGDDEIAMLSSHW</sequence>
<evidence type="ECO:0000313" key="4">
    <source>
        <dbReference type="Proteomes" id="UP000240493"/>
    </source>
</evidence>
<dbReference type="SUPFAM" id="SSF82199">
    <property type="entry name" value="SET domain"/>
    <property type="match status" value="1"/>
</dbReference>
<evidence type="ECO:0000259" key="2">
    <source>
        <dbReference type="PROSITE" id="PS50280"/>
    </source>
</evidence>
<dbReference type="SMART" id="SM00317">
    <property type="entry name" value="SET"/>
    <property type="match status" value="1"/>
</dbReference>
<keyword evidence="4" id="KW-1185">Reference proteome</keyword>
<feature type="compositionally biased region" description="Basic and acidic residues" evidence="1">
    <location>
        <begin position="9"/>
        <end position="22"/>
    </location>
</feature>
<dbReference type="PANTHER" id="PTHR47332:SF4">
    <property type="entry name" value="SET DOMAIN-CONTAINING PROTEIN 5"/>
    <property type="match status" value="1"/>
</dbReference>
<dbReference type="STRING" id="1042311.A0A2T3YYP8"/>
<dbReference type="InterPro" id="IPR046341">
    <property type="entry name" value="SET_dom_sf"/>
</dbReference>
<evidence type="ECO:0000313" key="3">
    <source>
        <dbReference type="EMBL" id="PTB37668.1"/>
    </source>
</evidence>
<reference evidence="3 4" key="1">
    <citation type="submission" date="2016-07" db="EMBL/GenBank/DDBJ databases">
        <title>Multiple horizontal gene transfer events from other fungi enriched the ability of initially mycotrophic Trichoderma (Ascomycota) to feed on dead plant biomass.</title>
        <authorList>
            <consortium name="DOE Joint Genome Institute"/>
            <person name="Aerts A."/>
            <person name="Atanasova L."/>
            <person name="Chenthamara K."/>
            <person name="Zhang J."/>
            <person name="Grujic M."/>
            <person name="Henrissat B."/>
            <person name="Kuo A."/>
            <person name="Salamov A."/>
            <person name="Lipzen A."/>
            <person name="Labutti K."/>
            <person name="Barry K."/>
            <person name="Miao Y."/>
            <person name="Rahimi M.J."/>
            <person name="Shen Q."/>
            <person name="Grigoriev I.V."/>
            <person name="Kubicek C.P."/>
            <person name="Druzhinina I.S."/>
        </authorList>
    </citation>
    <scope>NUCLEOTIDE SEQUENCE [LARGE SCALE GENOMIC DNA]</scope>
    <source>
        <strain evidence="3 4">CBS 433.97</strain>
    </source>
</reference>
<dbReference type="Proteomes" id="UP000240493">
    <property type="component" value="Unassembled WGS sequence"/>
</dbReference>
<organism evidence="3 4">
    <name type="scientific">Trichoderma asperellum (strain ATCC 204424 / CBS 433.97 / NBRC 101777)</name>
    <dbReference type="NCBI Taxonomy" id="1042311"/>
    <lineage>
        <taxon>Eukaryota</taxon>
        <taxon>Fungi</taxon>
        <taxon>Dikarya</taxon>
        <taxon>Ascomycota</taxon>
        <taxon>Pezizomycotina</taxon>
        <taxon>Sordariomycetes</taxon>
        <taxon>Hypocreomycetidae</taxon>
        <taxon>Hypocreales</taxon>
        <taxon>Hypocreaceae</taxon>
        <taxon>Trichoderma</taxon>
    </lineage>
</organism>
<evidence type="ECO:0000256" key="1">
    <source>
        <dbReference type="SAM" id="MobiDB-lite"/>
    </source>
</evidence>
<protein>
    <recommendedName>
        <fullName evidence="2">SET domain-containing protein</fullName>
    </recommendedName>
</protein>
<dbReference type="InterPro" id="IPR001214">
    <property type="entry name" value="SET_dom"/>
</dbReference>
<dbReference type="OrthoDB" id="3180714at2759"/>
<dbReference type="InterPro" id="IPR053185">
    <property type="entry name" value="SET_domain_protein"/>
</dbReference>
<dbReference type="PROSITE" id="PS50280">
    <property type="entry name" value="SET"/>
    <property type="match status" value="1"/>
</dbReference>
<proteinExistence type="predicted"/>
<dbReference type="Pfam" id="PF00856">
    <property type="entry name" value="SET"/>
    <property type="match status" value="1"/>
</dbReference>
<dbReference type="EMBL" id="KZ679267">
    <property type="protein sequence ID" value="PTB37668.1"/>
    <property type="molecule type" value="Genomic_DNA"/>
</dbReference>
<dbReference type="AlphaFoldDB" id="A0A2T3YYP8"/>